<proteinExistence type="predicted"/>
<dbReference type="AlphaFoldDB" id="A0A4U6R270"/>
<dbReference type="Gene3D" id="2.60.120.10">
    <property type="entry name" value="Jelly Rolls"/>
    <property type="match status" value="1"/>
</dbReference>
<dbReference type="Proteomes" id="UP000308488">
    <property type="component" value="Unassembled WGS sequence"/>
</dbReference>
<organism evidence="2 3">
    <name type="scientific">Marinobacter panjinensis</name>
    <dbReference type="NCBI Taxonomy" id="2576384"/>
    <lineage>
        <taxon>Bacteria</taxon>
        <taxon>Pseudomonadati</taxon>
        <taxon>Pseudomonadota</taxon>
        <taxon>Gammaproteobacteria</taxon>
        <taxon>Pseudomonadales</taxon>
        <taxon>Marinobacteraceae</taxon>
        <taxon>Marinobacter</taxon>
    </lineage>
</organism>
<dbReference type="InterPro" id="IPR008894">
    <property type="entry name" value="QdtA_cupin_dom"/>
</dbReference>
<reference evidence="2 3" key="1">
    <citation type="submission" date="2019-05" db="EMBL/GenBank/DDBJ databases">
        <title>Marinobacter panjinensis sp. nov., a moderately halophilic bacterium isolated from sea tidal flat environment.</title>
        <authorList>
            <person name="Yang W."/>
            <person name="An M."/>
            <person name="He W."/>
            <person name="Luo X."/>
            <person name="Zhu L."/>
            <person name="Chen G."/>
            <person name="Zhang Y."/>
            <person name="Wang Y."/>
        </authorList>
    </citation>
    <scope>NUCLEOTIDE SEQUENCE [LARGE SCALE GENOMIC DNA]</scope>
    <source>
        <strain evidence="2 3">PJ-16</strain>
    </source>
</reference>
<accession>A0A4U6R270</accession>
<evidence type="ECO:0000313" key="2">
    <source>
        <dbReference type="EMBL" id="TKV67640.1"/>
    </source>
</evidence>
<name>A0A4U6R270_9GAMM</name>
<dbReference type="EMBL" id="SZYH01000001">
    <property type="protein sequence ID" value="TKV67640.1"/>
    <property type="molecule type" value="Genomic_DNA"/>
</dbReference>
<dbReference type="InterPro" id="IPR011051">
    <property type="entry name" value="RmlC_Cupin_sf"/>
</dbReference>
<dbReference type="RefSeq" id="WP_137435054.1">
    <property type="nucleotide sequence ID" value="NZ_JANRHC010000001.1"/>
</dbReference>
<keyword evidence="3" id="KW-1185">Reference proteome</keyword>
<protein>
    <submittedName>
        <fullName evidence="2">WxcM-like domain-containing protein</fullName>
    </submittedName>
</protein>
<comment type="caution">
    <text evidence="2">The sequence shown here is derived from an EMBL/GenBank/DDBJ whole genome shotgun (WGS) entry which is preliminary data.</text>
</comment>
<dbReference type="SUPFAM" id="SSF51182">
    <property type="entry name" value="RmlC-like cupins"/>
    <property type="match status" value="1"/>
</dbReference>
<sequence length="138" mass="15679">MSSKQSDLVQWIEIPKLGDDRGSLVALEGNKIVPFDIERVYYIFGTKPGVARGFHAHKALKQVAICITGKCKMLLDNGIEKAEVWLDSPAKGILINHLVWHEMHEFSTDCVLLVLASEHYDESDYIREYSDFITRVNT</sequence>
<dbReference type="Pfam" id="PF05523">
    <property type="entry name" value="FdtA"/>
    <property type="match status" value="1"/>
</dbReference>
<gene>
    <name evidence="2" type="ORF">FDP08_05840</name>
</gene>
<evidence type="ECO:0000313" key="3">
    <source>
        <dbReference type="Proteomes" id="UP000308488"/>
    </source>
</evidence>
<dbReference type="CDD" id="cd20292">
    <property type="entry name" value="cupin_QdtA-like"/>
    <property type="match status" value="1"/>
</dbReference>
<feature type="domain" description="Sugar 3,4-ketoisomerase QdtA cupin" evidence="1">
    <location>
        <begin position="9"/>
        <end position="135"/>
    </location>
</feature>
<dbReference type="OrthoDB" id="9800846at2"/>
<dbReference type="InterPro" id="IPR014710">
    <property type="entry name" value="RmlC-like_jellyroll"/>
</dbReference>
<evidence type="ECO:0000259" key="1">
    <source>
        <dbReference type="Pfam" id="PF05523"/>
    </source>
</evidence>